<feature type="region of interest" description="Disordered" evidence="1">
    <location>
        <begin position="67"/>
        <end position="105"/>
    </location>
</feature>
<name>K0TFL6_THAOC</name>
<comment type="caution">
    <text evidence="2">The sequence shown here is derived from an EMBL/GenBank/DDBJ whole genome shotgun (WGS) entry which is preliminary data.</text>
</comment>
<proteinExistence type="predicted"/>
<accession>K0TFL6</accession>
<dbReference type="EMBL" id="AGNL01005931">
    <property type="protein sequence ID" value="EJK72381.1"/>
    <property type="molecule type" value="Genomic_DNA"/>
</dbReference>
<feature type="compositionally biased region" description="Gly residues" evidence="1">
    <location>
        <begin position="70"/>
        <end position="105"/>
    </location>
</feature>
<gene>
    <name evidence="2" type="ORF">THAOC_06091</name>
</gene>
<feature type="region of interest" description="Disordered" evidence="1">
    <location>
        <begin position="1"/>
        <end position="25"/>
    </location>
</feature>
<reference evidence="2 3" key="1">
    <citation type="journal article" date="2012" name="Genome Biol.">
        <title>Genome and low-iron response of an oceanic diatom adapted to chronic iron limitation.</title>
        <authorList>
            <person name="Lommer M."/>
            <person name="Specht M."/>
            <person name="Roy A.S."/>
            <person name="Kraemer L."/>
            <person name="Andreson R."/>
            <person name="Gutowska M.A."/>
            <person name="Wolf J."/>
            <person name="Bergner S.V."/>
            <person name="Schilhabel M.B."/>
            <person name="Klostermeier U.C."/>
            <person name="Beiko R.G."/>
            <person name="Rosenstiel P."/>
            <person name="Hippler M."/>
            <person name="Laroche J."/>
        </authorList>
    </citation>
    <scope>NUCLEOTIDE SEQUENCE [LARGE SCALE GENOMIC DNA]</scope>
    <source>
        <strain evidence="2 3">CCMP1005</strain>
    </source>
</reference>
<evidence type="ECO:0000256" key="1">
    <source>
        <dbReference type="SAM" id="MobiDB-lite"/>
    </source>
</evidence>
<keyword evidence="3" id="KW-1185">Reference proteome</keyword>
<dbReference type="AlphaFoldDB" id="K0TFL6"/>
<sequence length="105" mass="10878">MHDRHINMDMGGEMRSQGGQGASNDELNLQSAVHIEESKYPRLFGHGLLFLRAVVLVRTHYASQWAGGYNDSGGPGGWGFGSSGGDSGGAGDPGGAGRGSGRSRC</sequence>
<evidence type="ECO:0000313" key="2">
    <source>
        <dbReference type="EMBL" id="EJK72381.1"/>
    </source>
</evidence>
<dbReference type="Proteomes" id="UP000266841">
    <property type="component" value="Unassembled WGS sequence"/>
</dbReference>
<organism evidence="2 3">
    <name type="scientific">Thalassiosira oceanica</name>
    <name type="common">Marine diatom</name>
    <dbReference type="NCBI Taxonomy" id="159749"/>
    <lineage>
        <taxon>Eukaryota</taxon>
        <taxon>Sar</taxon>
        <taxon>Stramenopiles</taxon>
        <taxon>Ochrophyta</taxon>
        <taxon>Bacillariophyta</taxon>
        <taxon>Coscinodiscophyceae</taxon>
        <taxon>Thalassiosirophycidae</taxon>
        <taxon>Thalassiosirales</taxon>
        <taxon>Thalassiosiraceae</taxon>
        <taxon>Thalassiosira</taxon>
    </lineage>
</organism>
<evidence type="ECO:0000313" key="3">
    <source>
        <dbReference type="Proteomes" id="UP000266841"/>
    </source>
</evidence>
<protein>
    <submittedName>
        <fullName evidence="2">Uncharacterized protein</fullName>
    </submittedName>
</protein>
<feature type="non-terminal residue" evidence="2">
    <location>
        <position position="105"/>
    </location>
</feature>